<protein>
    <submittedName>
        <fullName evidence="7">Radial spoke head component 4A</fullName>
    </submittedName>
</protein>
<evidence type="ECO:0000256" key="5">
    <source>
        <dbReference type="ARBA" id="ARBA00023273"/>
    </source>
</evidence>
<evidence type="ECO:0000256" key="4">
    <source>
        <dbReference type="ARBA" id="ARBA00023212"/>
    </source>
</evidence>
<evidence type="ECO:0000313" key="8">
    <source>
        <dbReference type="Proteomes" id="UP000694523"/>
    </source>
</evidence>
<keyword evidence="4" id="KW-0206">Cytoskeleton</keyword>
<keyword evidence="8" id="KW-1185">Reference proteome</keyword>
<dbReference type="PANTHER" id="PTHR13159">
    <property type="entry name" value="RADIAL SPOKEHEAD-RELATED"/>
    <property type="match status" value="1"/>
</dbReference>
<evidence type="ECO:0000256" key="3">
    <source>
        <dbReference type="ARBA" id="ARBA00023069"/>
    </source>
</evidence>
<dbReference type="Pfam" id="PF04712">
    <property type="entry name" value="Radial_spoke"/>
    <property type="match status" value="1"/>
</dbReference>
<proteinExistence type="predicted"/>
<organism evidence="7 8">
    <name type="scientific">Neogobius melanostomus</name>
    <name type="common">round goby</name>
    <dbReference type="NCBI Taxonomy" id="47308"/>
    <lineage>
        <taxon>Eukaryota</taxon>
        <taxon>Metazoa</taxon>
        <taxon>Chordata</taxon>
        <taxon>Craniata</taxon>
        <taxon>Vertebrata</taxon>
        <taxon>Euteleostomi</taxon>
        <taxon>Actinopterygii</taxon>
        <taxon>Neopterygii</taxon>
        <taxon>Teleostei</taxon>
        <taxon>Neoteleostei</taxon>
        <taxon>Acanthomorphata</taxon>
        <taxon>Gobiaria</taxon>
        <taxon>Gobiiformes</taxon>
        <taxon>Gobioidei</taxon>
        <taxon>Gobiidae</taxon>
        <taxon>Benthophilinae</taxon>
        <taxon>Neogobiini</taxon>
        <taxon>Neogobius</taxon>
    </lineage>
</organism>
<dbReference type="AlphaFoldDB" id="A0A8C6WP51"/>
<dbReference type="Proteomes" id="UP000694523">
    <property type="component" value="Unplaced"/>
</dbReference>
<reference evidence="7" key="2">
    <citation type="submission" date="2025-09" db="UniProtKB">
        <authorList>
            <consortium name="Ensembl"/>
        </authorList>
    </citation>
    <scope>IDENTIFICATION</scope>
</reference>
<dbReference type="GO" id="GO:0001534">
    <property type="term" value="C:radial spoke"/>
    <property type="evidence" value="ECO:0007669"/>
    <property type="project" value="InterPro"/>
</dbReference>
<feature type="region of interest" description="Disordered" evidence="6">
    <location>
        <begin position="129"/>
        <end position="170"/>
    </location>
</feature>
<evidence type="ECO:0000256" key="1">
    <source>
        <dbReference type="ARBA" id="ARBA00004430"/>
    </source>
</evidence>
<accession>A0A8C6WP51</accession>
<dbReference type="Ensembl" id="ENSNMLT00000023815.1">
    <property type="protein sequence ID" value="ENSNMLP00000021232.1"/>
    <property type="gene ID" value="ENSNMLG00000013806.1"/>
</dbReference>
<name>A0A8C6WP51_9GOBI</name>
<keyword evidence="2" id="KW-0963">Cytoplasm</keyword>
<feature type="region of interest" description="Disordered" evidence="6">
    <location>
        <begin position="384"/>
        <end position="440"/>
    </location>
</feature>
<sequence>MDERPGDAADVFEDISRDVKKMQYVDKQSTLRDESEATATEEHAGLQKQLFVRTVEADQEDELVESALPNLPEVGFYLEQLGVGLGREELQRVFLALKQLVDTHALPRCRFWGKIVGTEGSYVIAEAEYREGEEEEEHAGEEGFGDRDDEDQENQVDLLPQSTYRPPPVVPMEAPGTGTNKYVYYVCSEPGLPWTKLPAVTPAQINTARQIRKLFTGRLDTNYLRAQVARISAGTQVSPGGFYHPKEEDEHKEEAEGPEGFELNLEFEGISLAKLMDLSSWAHHTQHILQQGRCTWVNLTLKGDEEREEPEPEVGPPMLTPLSQDDELFHTPPWTLKMSSHLTPEHAVAFVRSNLWPGAFAYSTGKKFENVYVGWGLKFAGDGYSPPVPPPPQREYTSGPEVTEALDPTVEDEQELKDALEEQEAEKEEQEEEEEEEDDD</sequence>
<evidence type="ECO:0000256" key="6">
    <source>
        <dbReference type="SAM" id="MobiDB-lite"/>
    </source>
</evidence>
<feature type="compositionally biased region" description="Acidic residues" evidence="6">
    <location>
        <begin position="409"/>
        <end position="440"/>
    </location>
</feature>
<comment type="subcellular location">
    <subcellularLocation>
        <location evidence="1">Cytoplasm</location>
        <location evidence="1">Cytoskeleton</location>
        <location evidence="1">Cilium axoneme</location>
    </subcellularLocation>
</comment>
<dbReference type="GO" id="GO:0060294">
    <property type="term" value="P:cilium movement involved in cell motility"/>
    <property type="evidence" value="ECO:0007669"/>
    <property type="project" value="InterPro"/>
</dbReference>
<reference evidence="7" key="1">
    <citation type="submission" date="2025-08" db="UniProtKB">
        <authorList>
            <consortium name="Ensembl"/>
        </authorList>
    </citation>
    <scope>IDENTIFICATION</scope>
</reference>
<evidence type="ECO:0000256" key="2">
    <source>
        <dbReference type="ARBA" id="ARBA00022490"/>
    </source>
</evidence>
<dbReference type="InterPro" id="IPR006802">
    <property type="entry name" value="Radial_spoke"/>
</dbReference>
<feature type="region of interest" description="Disordered" evidence="6">
    <location>
        <begin position="239"/>
        <end position="258"/>
    </location>
</feature>
<dbReference type="PANTHER" id="PTHR13159:SF0">
    <property type="entry name" value="RADIAL SPOKE HEAD 6 HOMOLOG A"/>
    <property type="match status" value="1"/>
</dbReference>
<keyword evidence="5" id="KW-0966">Cell projection</keyword>
<keyword evidence="3" id="KW-0969">Cilium</keyword>
<dbReference type="GO" id="GO:0035082">
    <property type="term" value="P:axoneme assembly"/>
    <property type="evidence" value="ECO:0007669"/>
    <property type="project" value="TreeGrafter"/>
</dbReference>
<feature type="compositionally biased region" description="Basic and acidic residues" evidence="6">
    <location>
        <begin position="244"/>
        <end position="255"/>
    </location>
</feature>
<evidence type="ECO:0000313" key="7">
    <source>
        <dbReference type="Ensembl" id="ENSNMLP00000021232.1"/>
    </source>
</evidence>